<dbReference type="InterPro" id="IPR038592">
    <property type="entry name" value="CheD-like_sf"/>
</dbReference>
<protein>
    <recommendedName>
        <fullName evidence="3">Probable chemoreceptor glutamine deamidase CheD</fullName>
        <ecNumber evidence="3">3.5.1.44</ecNumber>
    </recommendedName>
</protein>
<comment type="catalytic activity">
    <reaction evidence="3">
        <text>L-glutaminyl-[protein] + H2O = L-glutamyl-[protein] + NH4(+)</text>
        <dbReference type="Rhea" id="RHEA:16441"/>
        <dbReference type="Rhea" id="RHEA-COMP:10207"/>
        <dbReference type="Rhea" id="RHEA-COMP:10208"/>
        <dbReference type="ChEBI" id="CHEBI:15377"/>
        <dbReference type="ChEBI" id="CHEBI:28938"/>
        <dbReference type="ChEBI" id="CHEBI:29973"/>
        <dbReference type="ChEBI" id="CHEBI:30011"/>
        <dbReference type="EC" id="3.5.1.44"/>
    </reaction>
</comment>
<keyword evidence="1 3" id="KW-0145">Chemotaxis</keyword>
<dbReference type="Proteomes" id="UP001267710">
    <property type="component" value="Unassembled WGS sequence"/>
</dbReference>
<dbReference type="Pfam" id="PF03975">
    <property type="entry name" value="CheD"/>
    <property type="match status" value="1"/>
</dbReference>
<reference evidence="5 6" key="1">
    <citation type="submission" date="2023-08" db="EMBL/GenBank/DDBJ databases">
        <title>Functional and genomic diversity of the sorghum phyllosphere microbiome.</title>
        <authorList>
            <person name="Shade A."/>
        </authorList>
    </citation>
    <scope>NUCLEOTIDE SEQUENCE [LARGE SCALE GENOMIC DNA]</scope>
    <source>
        <strain evidence="5 6">SORGH_AS_0335</strain>
    </source>
</reference>
<evidence type="ECO:0000256" key="3">
    <source>
        <dbReference type="HAMAP-Rule" id="MF_01440"/>
    </source>
</evidence>
<dbReference type="EC" id="3.5.1.44" evidence="3"/>
<dbReference type="CDD" id="cd16352">
    <property type="entry name" value="CheD"/>
    <property type="match status" value="1"/>
</dbReference>
<proteinExistence type="inferred from homology"/>
<dbReference type="GO" id="GO:0050568">
    <property type="term" value="F:protein-glutamine glutaminase activity"/>
    <property type="evidence" value="ECO:0007669"/>
    <property type="project" value="UniProtKB-EC"/>
</dbReference>
<organism evidence="5 6">
    <name type="scientific">Paracidovorax wautersii</name>
    <dbReference type="NCBI Taxonomy" id="1177982"/>
    <lineage>
        <taxon>Bacteria</taxon>
        <taxon>Pseudomonadati</taxon>
        <taxon>Pseudomonadota</taxon>
        <taxon>Betaproteobacteria</taxon>
        <taxon>Burkholderiales</taxon>
        <taxon>Comamonadaceae</taxon>
        <taxon>Paracidovorax</taxon>
    </lineage>
</organism>
<dbReference type="InterPro" id="IPR005659">
    <property type="entry name" value="Chemorcpt_Glu_NH3ase_CheD"/>
</dbReference>
<sequence length="254" mass="27575">MTTTRPGLPPVPSAQTPAASALGTAERRRAPRIAPLSADVYAASSAPAKQASLQELKAQPRKPGEASFFFLDHHFQHNAVKVLPGEFFVSNESMVIMTVLGSCIAACLWDSRARIGGMNHFMLPDGDANDVSGRYGSYAMELLINEMLKLGARRETMQAKIFGGAQVMHNFTTMNVGERNTNFVLNYLQTERIPIVSEDVLDIYPRKVVFFPVTGKAMVKRLAHAHPEALVAQEVKGNAVTVAKTTSGGSVDLF</sequence>
<evidence type="ECO:0000256" key="4">
    <source>
        <dbReference type="SAM" id="MobiDB-lite"/>
    </source>
</evidence>
<comment type="function">
    <text evidence="3">Probably deamidates glutamine residues to glutamate on methyl-accepting chemotaxis receptors (MCPs), playing an important role in chemotaxis.</text>
</comment>
<dbReference type="HAMAP" id="MF_01440">
    <property type="entry name" value="CheD"/>
    <property type="match status" value="1"/>
</dbReference>
<evidence type="ECO:0000256" key="2">
    <source>
        <dbReference type="ARBA" id="ARBA00022801"/>
    </source>
</evidence>
<dbReference type="PANTHER" id="PTHR35147">
    <property type="entry name" value="CHEMORECEPTOR GLUTAMINE DEAMIDASE CHED-RELATED"/>
    <property type="match status" value="1"/>
</dbReference>
<feature type="region of interest" description="Disordered" evidence="4">
    <location>
        <begin position="1"/>
        <end position="29"/>
    </location>
</feature>
<dbReference type="RefSeq" id="WP_309828146.1">
    <property type="nucleotide sequence ID" value="NZ_JAVIZX010000001.1"/>
</dbReference>
<dbReference type="PANTHER" id="PTHR35147:SF2">
    <property type="entry name" value="CHEMORECEPTOR GLUTAMINE DEAMIDASE CHED-RELATED"/>
    <property type="match status" value="1"/>
</dbReference>
<dbReference type="EMBL" id="JAVIZX010000001">
    <property type="protein sequence ID" value="MDR6214138.1"/>
    <property type="molecule type" value="Genomic_DNA"/>
</dbReference>
<accession>A0ABU1ICJ1</accession>
<gene>
    <name evidence="3" type="primary">cheD</name>
    <name evidence="5" type="ORF">QE399_001827</name>
</gene>
<name>A0ABU1ICJ1_9BURK</name>
<evidence type="ECO:0000313" key="6">
    <source>
        <dbReference type="Proteomes" id="UP001267710"/>
    </source>
</evidence>
<evidence type="ECO:0000313" key="5">
    <source>
        <dbReference type="EMBL" id="MDR6214138.1"/>
    </source>
</evidence>
<dbReference type="NCBIfam" id="NF010013">
    <property type="entry name" value="PRK13487.1"/>
    <property type="match status" value="1"/>
</dbReference>
<keyword evidence="2 3" id="KW-0378">Hydrolase</keyword>
<comment type="caution">
    <text evidence="5">The sequence shown here is derived from an EMBL/GenBank/DDBJ whole genome shotgun (WGS) entry which is preliminary data.</text>
</comment>
<dbReference type="SUPFAM" id="SSF64438">
    <property type="entry name" value="CNF1/YfiH-like putative cysteine hydrolases"/>
    <property type="match status" value="1"/>
</dbReference>
<dbReference type="InterPro" id="IPR011324">
    <property type="entry name" value="Cytotoxic_necrot_fac-like_cat"/>
</dbReference>
<comment type="similarity">
    <text evidence="3">Belongs to the CheD family.</text>
</comment>
<keyword evidence="6" id="KW-1185">Reference proteome</keyword>
<dbReference type="Gene3D" id="3.30.1330.200">
    <property type="match status" value="1"/>
</dbReference>
<evidence type="ECO:0000256" key="1">
    <source>
        <dbReference type="ARBA" id="ARBA00022500"/>
    </source>
</evidence>